<dbReference type="EMBL" id="JAANBB010000116">
    <property type="protein sequence ID" value="KAF7549660.1"/>
    <property type="molecule type" value="Genomic_DNA"/>
</dbReference>
<sequence>MPQKIGFQVELAEGANDYIGILQITNISLEDGGSVSAKEFLGVALLSPVTVESREFEVLTNPWIPVDTTTTNTKADTTTTIVTAQLKLESAHTFTTSDKITIIVNGDVRSNQAKYLESIVIAADEIPTIGINT</sequence>
<reference evidence="1" key="1">
    <citation type="submission" date="2020-03" db="EMBL/GenBank/DDBJ databases">
        <title>Draft Genome Sequence of Cylindrodendrum hubeiense.</title>
        <authorList>
            <person name="Buettner E."/>
            <person name="Kellner H."/>
        </authorList>
    </citation>
    <scope>NUCLEOTIDE SEQUENCE</scope>
    <source>
        <strain evidence="1">IHI 201604</strain>
    </source>
</reference>
<dbReference type="AlphaFoldDB" id="A0A9P5H7N1"/>
<name>A0A9P5H7N1_9HYPO</name>
<organism evidence="1 2">
    <name type="scientific">Cylindrodendrum hubeiense</name>
    <dbReference type="NCBI Taxonomy" id="595255"/>
    <lineage>
        <taxon>Eukaryota</taxon>
        <taxon>Fungi</taxon>
        <taxon>Dikarya</taxon>
        <taxon>Ascomycota</taxon>
        <taxon>Pezizomycotina</taxon>
        <taxon>Sordariomycetes</taxon>
        <taxon>Hypocreomycetidae</taxon>
        <taxon>Hypocreales</taxon>
        <taxon>Nectriaceae</taxon>
        <taxon>Cylindrodendrum</taxon>
    </lineage>
</organism>
<accession>A0A9P5H7N1</accession>
<protein>
    <submittedName>
        <fullName evidence="1">Uncharacterized protein</fullName>
    </submittedName>
</protein>
<gene>
    <name evidence="1" type="ORF">G7Z17_g6225</name>
</gene>
<dbReference type="Proteomes" id="UP000722485">
    <property type="component" value="Unassembled WGS sequence"/>
</dbReference>
<proteinExistence type="predicted"/>
<keyword evidence="2" id="KW-1185">Reference proteome</keyword>
<comment type="caution">
    <text evidence="1">The sequence shown here is derived from an EMBL/GenBank/DDBJ whole genome shotgun (WGS) entry which is preliminary data.</text>
</comment>
<dbReference type="OrthoDB" id="4686328at2759"/>
<evidence type="ECO:0000313" key="2">
    <source>
        <dbReference type="Proteomes" id="UP000722485"/>
    </source>
</evidence>
<evidence type="ECO:0000313" key="1">
    <source>
        <dbReference type="EMBL" id="KAF7549660.1"/>
    </source>
</evidence>